<keyword evidence="3" id="KW-1185">Reference proteome</keyword>
<sequence>MAEIAPGIWLGRRAFVNELPNNISLIIALTAEFSEPPNAISGKTYICIPTLDTSVPPERVFQKLIHTICSWNGNVYIHCALGHGRSASVAAGVLLAKGLVDNFNAQETSFDSASSN</sequence>
<dbReference type="Gene3D" id="3.90.190.10">
    <property type="entry name" value="Protein tyrosine phosphatase superfamily"/>
    <property type="match status" value="1"/>
</dbReference>
<dbReference type="RefSeq" id="WP_226580201.1">
    <property type="nucleotide sequence ID" value="NZ_BLAY01000036.1"/>
</dbReference>
<dbReference type="EMBL" id="BLAY01000036">
    <property type="protein sequence ID" value="GET37913.1"/>
    <property type="molecule type" value="Genomic_DNA"/>
</dbReference>
<dbReference type="InterPro" id="IPR016130">
    <property type="entry name" value="Tyr_Pase_AS"/>
</dbReference>
<proteinExistence type="predicted"/>
<protein>
    <recommendedName>
        <fullName evidence="1">Tyrosine specific protein phosphatases domain-containing protein</fullName>
    </recommendedName>
</protein>
<comment type="caution">
    <text evidence="2">The sequence shown here is derived from an EMBL/GenBank/DDBJ whole genome shotgun (WGS) entry which is preliminary data.</text>
</comment>
<organism evidence="2 3">
    <name type="scientific">Microseira wollei NIES-4236</name>
    <dbReference type="NCBI Taxonomy" id="2530354"/>
    <lineage>
        <taxon>Bacteria</taxon>
        <taxon>Bacillati</taxon>
        <taxon>Cyanobacteriota</taxon>
        <taxon>Cyanophyceae</taxon>
        <taxon>Oscillatoriophycideae</taxon>
        <taxon>Aerosakkonematales</taxon>
        <taxon>Aerosakkonemataceae</taxon>
        <taxon>Microseira</taxon>
    </lineage>
</organism>
<dbReference type="Proteomes" id="UP001050975">
    <property type="component" value="Unassembled WGS sequence"/>
</dbReference>
<dbReference type="AlphaFoldDB" id="A0AAV3X6H1"/>
<dbReference type="PANTHER" id="PTHR47216">
    <property type="match status" value="1"/>
</dbReference>
<name>A0AAV3X6H1_9CYAN</name>
<evidence type="ECO:0000313" key="3">
    <source>
        <dbReference type="Proteomes" id="UP001050975"/>
    </source>
</evidence>
<dbReference type="PROSITE" id="PS00383">
    <property type="entry name" value="TYR_PHOSPHATASE_1"/>
    <property type="match status" value="1"/>
</dbReference>
<dbReference type="InterPro" id="IPR000387">
    <property type="entry name" value="Tyr_Pase_dom"/>
</dbReference>
<dbReference type="InterPro" id="IPR029021">
    <property type="entry name" value="Prot-tyrosine_phosphatase-like"/>
</dbReference>
<evidence type="ECO:0000259" key="1">
    <source>
        <dbReference type="PROSITE" id="PS50056"/>
    </source>
</evidence>
<evidence type="ECO:0000313" key="2">
    <source>
        <dbReference type="EMBL" id="GET37913.1"/>
    </source>
</evidence>
<reference evidence="2" key="1">
    <citation type="submission" date="2019-10" db="EMBL/GenBank/DDBJ databases">
        <title>Draft genome sequece of Microseira wollei NIES-4236.</title>
        <authorList>
            <person name="Yamaguchi H."/>
            <person name="Suzuki S."/>
            <person name="Kawachi M."/>
        </authorList>
    </citation>
    <scope>NUCLEOTIDE SEQUENCE</scope>
    <source>
        <strain evidence="2">NIES-4236</strain>
    </source>
</reference>
<dbReference type="SUPFAM" id="SSF52799">
    <property type="entry name" value="(Phosphotyrosine protein) phosphatases II"/>
    <property type="match status" value="1"/>
</dbReference>
<dbReference type="PROSITE" id="PS50056">
    <property type="entry name" value="TYR_PHOSPHATASE_2"/>
    <property type="match status" value="1"/>
</dbReference>
<feature type="domain" description="Tyrosine specific protein phosphatases" evidence="1">
    <location>
        <begin position="59"/>
        <end position="105"/>
    </location>
</feature>
<gene>
    <name evidence="2" type="ORF">MiSe_26670</name>
</gene>
<dbReference type="PANTHER" id="PTHR47216:SF4">
    <property type="entry name" value="OS01G0859400 PROTEIN"/>
    <property type="match status" value="1"/>
</dbReference>
<accession>A0AAV3X6H1</accession>